<organism evidence="1 2">
    <name type="scientific">Trichonephila inaurata madagascariensis</name>
    <dbReference type="NCBI Taxonomy" id="2747483"/>
    <lineage>
        <taxon>Eukaryota</taxon>
        <taxon>Metazoa</taxon>
        <taxon>Ecdysozoa</taxon>
        <taxon>Arthropoda</taxon>
        <taxon>Chelicerata</taxon>
        <taxon>Arachnida</taxon>
        <taxon>Araneae</taxon>
        <taxon>Araneomorphae</taxon>
        <taxon>Entelegynae</taxon>
        <taxon>Araneoidea</taxon>
        <taxon>Nephilidae</taxon>
        <taxon>Trichonephila</taxon>
        <taxon>Trichonephila inaurata</taxon>
    </lineage>
</organism>
<comment type="caution">
    <text evidence="1">The sequence shown here is derived from an EMBL/GenBank/DDBJ whole genome shotgun (WGS) entry which is preliminary data.</text>
</comment>
<evidence type="ECO:0000313" key="1">
    <source>
        <dbReference type="EMBL" id="GFY77714.1"/>
    </source>
</evidence>
<dbReference type="OrthoDB" id="10017160at2759"/>
<dbReference type="AlphaFoldDB" id="A0A8X6YXI0"/>
<gene>
    <name evidence="1" type="ORF">TNIN_498591</name>
</gene>
<keyword evidence="2" id="KW-1185">Reference proteome</keyword>
<name>A0A8X6YXI0_9ARAC</name>
<sequence>MPTVKKWAVIFKGGRTSLESEPREGWPITTITTRNHKKVHDIVSDDRRKTVREIDGGVEIFEGTSCTKGKKGHETSCTKN</sequence>
<dbReference type="EMBL" id="BMAV01022603">
    <property type="protein sequence ID" value="GFY77714.1"/>
    <property type="molecule type" value="Genomic_DNA"/>
</dbReference>
<accession>A0A8X6YXI0</accession>
<evidence type="ECO:0000313" key="2">
    <source>
        <dbReference type="Proteomes" id="UP000886998"/>
    </source>
</evidence>
<protein>
    <submittedName>
        <fullName evidence="1">Uncharacterized protein</fullName>
    </submittedName>
</protein>
<reference evidence="1" key="1">
    <citation type="submission" date="2020-08" db="EMBL/GenBank/DDBJ databases">
        <title>Multicomponent nature underlies the extraordinary mechanical properties of spider dragline silk.</title>
        <authorList>
            <person name="Kono N."/>
            <person name="Nakamura H."/>
            <person name="Mori M."/>
            <person name="Yoshida Y."/>
            <person name="Ohtoshi R."/>
            <person name="Malay A.D."/>
            <person name="Moran D.A.P."/>
            <person name="Tomita M."/>
            <person name="Numata K."/>
            <person name="Arakawa K."/>
        </authorList>
    </citation>
    <scope>NUCLEOTIDE SEQUENCE</scope>
</reference>
<proteinExistence type="predicted"/>
<dbReference type="Proteomes" id="UP000886998">
    <property type="component" value="Unassembled WGS sequence"/>
</dbReference>